<dbReference type="GO" id="GO:0019901">
    <property type="term" value="F:protein kinase binding"/>
    <property type="evidence" value="ECO:0007669"/>
    <property type="project" value="InterPro"/>
</dbReference>
<feature type="coiled-coil region" evidence="14">
    <location>
        <begin position="1216"/>
        <end position="1268"/>
    </location>
</feature>
<feature type="domain" description="cGMP-dependent protein kinase interacting" evidence="16">
    <location>
        <begin position="1178"/>
        <end position="1274"/>
    </location>
</feature>
<feature type="compositionally biased region" description="Polar residues" evidence="15">
    <location>
        <begin position="368"/>
        <end position="390"/>
    </location>
</feature>
<dbReference type="Gene3D" id="6.10.250.1820">
    <property type="match status" value="1"/>
</dbReference>
<dbReference type="SMART" id="SM00248">
    <property type="entry name" value="ANK"/>
    <property type="match status" value="6"/>
</dbReference>
<feature type="compositionally biased region" description="Polar residues" evidence="15">
    <location>
        <begin position="873"/>
        <end position="889"/>
    </location>
</feature>
<feature type="compositionally biased region" description="Basic and acidic residues" evidence="15">
    <location>
        <begin position="14"/>
        <end position="27"/>
    </location>
</feature>
<dbReference type="AlphaFoldDB" id="A0A6P8JXF2"/>
<dbReference type="GO" id="GO:0005856">
    <property type="term" value="C:cytoskeleton"/>
    <property type="evidence" value="ECO:0007669"/>
    <property type="project" value="UniProtKB-SubCell"/>
</dbReference>
<evidence type="ECO:0000256" key="8">
    <source>
        <dbReference type="ARBA" id="ARBA00038386"/>
    </source>
</evidence>
<feature type="compositionally biased region" description="Low complexity" evidence="15">
    <location>
        <begin position="931"/>
        <end position="940"/>
    </location>
</feature>
<keyword evidence="2" id="KW-0217">Developmental protein</keyword>
<dbReference type="InterPro" id="IPR002110">
    <property type="entry name" value="Ankyrin_rpt"/>
</dbReference>
<feature type="region of interest" description="Disordered" evidence="15">
    <location>
        <begin position="907"/>
        <end position="949"/>
    </location>
</feature>
<gene>
    <name evidence="18" type="primary">LOC117141957</name>
</gene>
<dbReference type="RefSeq" id="XP_033161612.1">
    <property type="nucleotide sequence ID" value="XM_033305721.1"/>
</dbReference>
<keyword evidence="6 13" id="KW-0040">ANK repeat</keyword>
<feature type="region of interest" description="Disordered" evidence="15">
    <location>
        <begin position="656"/>
        <end position="895"/>
    </location>
</feature>
<feature type="compositionally biased region" description="Basic and acidic residues" evidence="15">
    <location>
        <begin position="1133"/>
        <end position="1146"/>
    </location>
</feature>
<feature type="repeat" description="ANK" evidence="13">
    <location>
        <begin position="241"/>
        <end position="273"/>
    </location>
</feature>
<feature type="repeat" description="ANK" evidence="13">
    <location>
        <begin position="111"/>
        <end position="143"/>
    </location>
</feature>
<dbReference type="SUPFAM" id="SSF48403">
    <property type="entry name" value="Ankyrin repeat"/>
    <property type="match status" value="1"/>
</dbReference>
<organism evidence="17 18">
    <name type="scientific">Drosophila mauritiana</name>
    <name type="common">Fruit fly</name>
    <dbReference type="NCBI Taxonomy" id="7226"/>
    <lineage>
        <taxon>Eukaryota</taxon>
        <taxon>Metazoa</taxon>
        <taxon>Ecdysozoa</taxon>
        <taxon>Arthropoda</taxon>
        <taxon>Hexapoda</taxon>
        <taxon>Insecta</taxon>
        <taxon>Pterygota</taxon>
        <taxon>Neoptera</taxon>
        <taxon>Endopterygota</taxon>
        <taxon>Diptera</taxon>
        <taxon>Brachycera</taxon>
        <taxon>Muscomorpha</taxon>
        <taxon>Ephydroidea</taxon>
        <taxon>Drosophilidae</taxon>
        <taxon>Drosophila</taxon>
        <taxon>Sophophora</taxon>
    </lineage>
</organism>
<feature type="compositionally biased region" description="Polar residues" evidence="15">
    <location>
        <begin position="739"/>
        <end position="753"/>
    </location>
</feature>
<dbReference type="CDD" id="cd21930">
    <property type="entry name" value="IPD_PPP1R12"/>
    <property type="match status" value="1"/>
</dbReference>
<evidence type="ECO:0000256" key="5">
    <source>
        <dbReference type="ARBA" id="ARBA00022737"/>
    </source>
</evidence>
<feature type="compositionally biased region" description="Basic and acidic residues" evidence="15">
    <location>
        <begin position="312"/>
        <end position="322"/>
    </location>
</feature>
<evidence type="ECO:0000256" key="11">
    <source>
        <dbReference type="ARBA" id="ARBA00072757"/>
    </source>
</evidence>
<dbReference type="InterPro" id="IPR031775">
    <property type="entry name" value="PRKG1_interact"/>
</dbReference>
<feature type="compositionally biased region" description="Basic and acidic residues" evidence="15">
    <location>
        <begin position="349"/>
        <end position="360"/>
    </location>
</feature>
<feature type="compositionally biased region" description="Low complexity" evidence="15">
    <location>
        <begin position="1148"/>
        <end position="1167"/>
    </location>
</feature>
<evidence type="ECO:0000256" key="7">
    <source>
        <dbReference type="ARBA" id="ARBA00023212"/>
    </source>
</evidence>
<evidence type="ECO:0000256" key="9">
    <source>
        <dbReference type="ARBA" id="ARBA00059024"/>
    </source>
</evidence>
<feature type="repeat" description="ANK" evidence="13">
    <location>
        <begin position="208"/>
        <end position="240"/>
    </location>
</feature>
<dbReference type="Proteomes" id="UP000515162">
    <property type="component" value="Chromosome 3L"/>
</dbReference>
<feature type="compositionally biased region" description="Low complexity" evidence="15">
    <location>
        <begin position="471"/>
        <end position="500"/>
    </location>
</feature>
<feature type="compositionally biased region" description="Low complexity" evidence="15">
    <location>
        <begin position="660"/>
        <end position="694"/>
    </location>
</feature>
<dbReference type="GO" id="GO:0004857">
    <property type="term" value="F:enzyme inhibitor activity"/>
    <property type="evidence" value="ECO:0007669"/>
    <property type="project" value="TreeGrafter"/>
</dbReference>
<feature type="compositionally biased region" description="Basic residues" evidence="15">
    <location>
        <begin position="1100"/>
        <end position="1109"/>
    </location>
</feature>
<evidence type="ECO:0000256" key="6">
    <source>
        <dbReference type="ARBA" id="ARBA00023043"/>
    </source>
</evidence>
<accession>A0A6P8JXF2</accession>
<evidence type="ECO:0000313" key="18">
    <source>
        <dbReference type="RefSeq" id="XP_033161612.1"/>
    </source>
</evidence>
<dbReference type="InterPro" id="IPR051226">
    <property type="entry name" value="PP1_Regulatory_Subunit"/>
</dbReference>
<evidence type="ECO:0000256" key="3">
    <source>
        <dbReference type="ARBA" id="ARBA00022490"/>
    </source>
</evidence>
<feature type="region of interest" description="Disordered" evidence="15">
    <location>
        <begin position="1046"/>
        <end position="1176"/>
    </location>
</feature>
<feature type="compositionally biased region" description="Pro residues" evidence="15">
    <location>
        <begin position="706"/>
        <end position="718"/>
    </location>
</feature>
<dbReference type="Pfam" id="PF15898">
    <property type="entry name" value="PRKG1_interact"/>
    <property type="match status" value="1"/>
</dbReference>
<feature type="region of interest" description="Disordered" evidence="15">
    <location>
        <begin position="993"/>
        <end position="1033"/>
    </location>
</feature>
<feature type="compositionally biased region" description="Basic and acidic residues" evidence="15">
    <location>
        <begin position="613"/>
        <end position="622"/>
    </location>
</feature>
<feature type="compositionally biased region" description="Low complexity" evidence="15">
    <location>
        <begin position="437"/>
        <end position="459"/>
    </location>
</feature>
<reference evidence="18" key="1">
    <citation type="submission" date="2025-08" db="UniProtKB">
        <authorList>
            <consortium name="RefSeq"/>
        </authorList>
    </citation>
    <scope>IDENTIFICATION</scope>
    <source>
        <strain evidence="18">Mau12</strain>
        <tissue evidence="18">Whole Body</tissue>
    </source>
</reference>
<dbReference type="PROSITE" id="PS50297">
    <property type="entry name" value="ANK_REP_REGION"/>
    <property type="match status" value="4"/>
</dbReference>
<dbReference type="PANTHER" id="PTHR24179:SF21">
    <property type="entry name" value="MYOSIN BINDING SUBUNIT, ISOFORM O"/>
    <property type="match status" value="1"/>
</dbReference>
<keyword evidence="7" id="KW-0206">Cytoskeleton</keyword>
<feature type="region of interest" description="Disordered" evidence="15">
    <location>
        <begin position="571"/>
        <end position="600"/>
    </location>
</feature>
<dbReference type="Gene3D" id="1.25.40.20">
    <property type="entry name" value="Ankyrin repeat-containing domain"/>
    <property type="match status" value="2"/>
</dbReference>
<dbReference type="FunFam" id="1.25.40.20:FF:000007">
    <property type="entry name" value="Phosphatase 1 regulatory subunit 12A"/>
    <property type="match status" value="1"/>
</dbReference>
<feature type="compositionally biased region" description="Low complexity" evidence="15">
    <location>
        <begin position="1003"/>
        <end position="1014"/>
    </location>
</feature>
<dbReference type="FunFam" id="1.25.40.20:FF:000004">
    <property type="entry name" value="Phosphatase 1 regulatory subunit 12A"/>
    <property type="match status" value="1"/>
</dbReference>
<dbReference type="GeneID" id="117141957"/>
<evidence type="ECO:0000259" key="16">
    <source>
        <dbReference type="Pfam" id="PF15898"/>
    </source>
</evidence>
<feature type="region of interest" description="Disordered" evidence="15">
    <location>
        <begin position="612"/>
        <end position="644"/>
    </location>
</feature>
<feature type="compositionally biased region" description="Basic and acidic residues" evidence="15">
    <location>
        <begin position="809"/>
        <end position="831"/>
    </location>
</feature>
<keyword evidence="4" id="KW-0597">Phosphoprotein</keyword>
<evidence type="ECO:0000256" key="12">
    <source>
        <dbReference type="ARBA" id="ARBA00083252"/>
    </source>
</evidence>
<keyword evidence="5" id="KW-0677">Repeat</keyword>
<evidence type="ECO:0000256" key="15">
    <source>
        <dbReference type="SAM" id="MobiDB-lite"/>
    </source>
</evidence>
<feature type="region of interest" description="Disordered" evidence="15">
    <location>
        <begin position="334"/>
        <end position="391"/>
    </location>
</feature>
<dbReference type="PANTHER" id="PTHR24179">
    <property type="entry name" value="PROTEIN PHOSPHATASE 1 REGULATORY SUBUNIT 12"/>
    <property type="match status" value="1"/>
</dbReference>
<keyword evidence="17" id="KW-1185">Reference proteome</keyword>
<comment type="subunit">
    <text evidence="10">PP1 comprises a catalytic subunit, PPP1CA, PPP1CB or PPP1CC, and one or several targeting or regulatory subunits. PPP1R12B mediates binding to myosin. Isoform 3 and isoform 4 bind PPP1R12A, but not isoform 1 of PPP1R12B itself. Binds IL16.</text>
</comment>
<feature type="compositionally biased region" description="Basic and acidic residues" evidence="15">
    <location>
        <begin position="1081"/>
        <end position="1093"/>
    </location>
</feature>
<evidence type="ECO:0000256" key="13">
    <source>
        <dbReference type="PROSITE-ProRule" id="PRU00023"/>
    </source>
</evidence>
<dbReference type="GO" id="GO:0019208">
    <property type="term" value="F:phosphatase regulator activity"/>
    <property type="evidence" value="ECO:0007669"/>
    <property type="project" value="TreeGrafter"/>
</dbReference>
<feature type="repeat" description="ANK" evidence="13">
    <location>
        <begin position="78"/>
        <end position="110"/>
    </location>
</feature>
<dbReference type="InterPro" id="IPR036770">
    <property type="entry name" value="Ankyrin_rpt-contain_sf"/>
</dbReference>
<dbReference type="Gene3D" id="6.10.140.390">
    <property type="match status" value="1"/>
</dbReference>
<feature type="region of interest" description="Disordered" evidence="15">
    <location>
        <begin position="1"/>
        <end position="38"/>
    </location>
</feature>
<feature type="compositionally biased region" description="Polar residues" evidence="15">
    <location>
        <begin position="1023"/>
        <end position="1032"/>
    </location>
</feature>
<keyword evidence="3" id="KW-0963">Cytoplasm</keyword>
<feature type="compositionally biased region" description="Acidic residues" evidence="15">
    <location>
        <begin position="765"/>
        <end position="777"/>
    </location>
</feature>
<dbReference type="PROSITE" id="PS50088">
    <property type="entry name" value="ANK_REPEAT"/>
    <property type="match status" value="4"/>
</dbReference>
<evidence type="ECO:0000256" key="10">
    <source>
        <dbReference type="ARBA" id="ARBA00065548"/>
    </source>
</evidence>
<feature type="compositionally biased region" description="Low complexity" evidence="15">
    <location>
        <begin position="1046"/>
        <end position="1080"/>
    </location>
</feature>
<feature type="region of interest" description="Disordered" evidence="15">
    <location>
        <begin position="437"/>
        <end position="511"/>
    </location>
</feature>
<dbReference type="GO" id="GO:0005737">
    <property type="term" value="C:cytoplasm"/>
    <property type="evidence" value="ECO:0007669"/>
    <property type="project" value="TreeGrafter"/>
</dbReference>
<feature type="compositionally biased region" description="Polar residues" evidence="15">
    <location>
        <begin position="1"/>
        <end position="11"/>
    </location>
</feature>
<protein>
    <recommendedName>
        <fullName evidence="11">Protein phosphatase 1 regulatory subunit 12B</fullName>
    </recommendedName>
    <alternativeName>
        <fullName evidence="12">Myosin phosphatase-targeting subunit 2</fullName>
    </alternativeName>
</protein>
<sequence>MSSLDARNNSAMMKRAEQLKRWEESDTNRAAPTPRHEHGRRIKFSSGCVFLAACLSGDKDEVVQLLDQGADINTANVDGLTALHQACIDDNLDMVEFLVERGADINRQDNEGWTPLHATASCGFVSIARYLVENGADVAAVNSDGDLALDLAIDVQHMAMIDYMEKMVQELNINVDEARKAEEQAMLNDAKKWLRSDAAEVDRPHPKTGATALHVAAAKGYTKVLGLLLAGRGNVDRQDNDGWTPLHAASHWGQRETAEMLVESLADMDIRNYAGQSCIDVADRKIVKFLEELRANKRNKRRPSSQISRISDAMENHVDKTPTKLVRVEVRTDATKDAENVKPNQQIHAVEHPVEEEAPWRRKLPRTPSDSPTNNQVPDRELSSNSSETANDVILRRTQSFENDQKFYQKYNELRARIKANSCPILPANANANAAAANKSNNNNNLSSNNYHNNNNNNNKSDLLLGYAAGTTTTTSTPTTTTTTSSTFNNTHSNTTNTSTPQQQPVAAAASSANQLYSVQRSASLKDNSMYYRKPTVTIATPTSTAATAINSPSTTVQTPPIRSQVTAKIAEKSNNGSSSTASVSDAESSKPPPKQSASNMIKNFFKSFVPPVRDEESETQRKAHAKRVRETRRSTQGVTLDEIKSAEELVKKKNMGMANNNNNNNISTTTTNTISNSGNETSSASSTSAPTPSILDTNEQQDELQPPPPPTTPPPAIIPTTTTATDETEIEEVVSSPPAGQSQNDTTASFTLSAPVRRSLSTEGEADANSDPEGDQDQTVVSASYTIMPRRERLPESSDNVESIRSPHKTDPVAKSSSEDKAEEPTHVRPTDLPLIPAPVAPSTEAIKSSSAATTPAALESPVRLRDKRGLSGSQESETKSDTASPVSSHPDFNARDSLLSLYARRTTDSSAGGGGVGGGAGVGAGGASGAASSSSTSATERRPSWRLKFDAGSKFKLEDITSGGTYPPNNSTIIPSAPAVMAAANLSTTTGVQRRISSGPNALNASNQSLNSVGRPVSAPSEGTNNSAYVTPSVRKFETNATSTGATTAANTTSNSTSNSVSATSANHTAATAPNATSNHDDKDNDKENDNRTQTVIQRRRKPKRRSTGVVHIDMDELDPERQNESSNNDNEEKEKESGSERTSRSRLGSTASTATTSESKSSSSNDKTENGDGIDYKALWEAEKLENDKLRQMLKQKDDEAVQTRATLERFANATTKNSLSELEKRERRAMERKLSELEEELKQLDAYKSDNHRLKEENAALIRVISKLSK</sequence>
<comment type="subcellular location">
    <subcellularLocation>
        <location evidence="1">Cytoplasm</location>
        <location evidence="1">Cytoskeleton</location>
    </subcellularLocation>
</comment>
<comment type="similarity">
    <text evidence="8">Belongs to the NRARP family.</text>
</comment>
<name>A0A6P8JXF2_DROMA</name>
<keyword evidence="14" id="KW-0175">Coiled coil</keyword>
<feature type="coiled-coil region" evidence="14">
    <location>
        <begin position="161"/>
        <end position="188"/>
    </location>
</feature>
<evidence type="ECO:0000313" key="17">
    <source>
        <dbReference type="Proteomes" id="UP000515162"/>
    </source>
</evidence>
<feature type="region of interest" description="Disordered" evidence="15">
    <location>
        <begin position="297"/>
        <end position="322"/>
    </location>
</feature>
<feature type="compositionally biased region" description="Polar residues" evidence="15">
    <location>
        <begin position="993"/>
        <end position="1002"/>
    </location>
</feature>
<dbReference type="CTD" id="49070"/>
<evidence type="ECO:0000256" key="1">
    <source>
        <dbReference type="ARBA" id="ARBA00004245"/>
    </source>
</evidence>
<feature type="compositionally biased region" description="Gly residues" evidence="15">
    <location>
        <begin position="913"/>
        <end position="930"/>
    </location>
</feature>
<evidence type="ECO:0000256" key="2">
    <source>
        <dbReference type="ARBA" id="ARBA00022473"/>
    </source>
</evidence>
<proteinExistence type="inferred from homology"/>
<comment type="function">
    <text evidence="9">Regulates myosin phosphatase activity. Augments Ca(2+) sensitivity of the contractile apparatus.</text>
</comment>
<dbReference type="Pfam" id="PF12796">
    <property type="entry name" value="Ank_2"/>
    <property type="match status" value="2"/>
</dbReference>
<evidence type="ECO:0000256" key="4">
    <source>
        <dbReference type="ARBA" id="ARBA00022553"/>
    </source>
</evidence>
<evidence type="ECO:0000256" key="14">
    <source>
        <dbReference type="SAM" id="Coils"/>
    </source>
</evidence>
<feature type="compositionally biased region" description="Low complexity" evidence="15">
    <location>
        <begin position="574"/>
        <end position="587"/>
    </location>
</feature>